<evidence type="ECO:0000256" key="4">
    <source>
        <dbReference type="ARBA" id="ARBA00022583"/>
    </source>
</evidence>
<proteinExistence type="inferred from homology"/>
<evidence type="ECO:0000313" key="8">
    <source>
        <dbReference type="EMBL" id="KAF7492725.1"/>
    </source>
</evidence>
<dbReference type="InterPro" id="IPR012320">
    <property type="entry name" value="SHD_dom"/>
</dbReference>
<feature type="compositionally biased region" description="Polar residues" evidence="5">
    <location>
        <begin position="567"/>
        <end position="580"/>
    </location>
</feature>
<organism evidence="8">
    <name type="scientific">Sarcoptes scabiei</name>
    <name type="common">Itch mite</name>
    <name type="synonym">Acarus scabiei</name>
    <dbReference type="NCBI Taxonomy" id="52283"/>
    <lineage>
        <taxon>Eukaryota</taxon>
        <taxon>Metazoa</taxon>
        <taxon>Ecdysozoa</taxon>
        <taxon>Arthropoda</taxon>
        <taxon>Chelicerata</taxon>
        <taxon>Arachnida</taxon>
        <taxon>Acari</taxon>
        <taxon>Acariformes</taxon>
        <taxon>Sarcoptiformes</taxon>
        <taxon>Astigmata</taxon>
        <taxon>Psoroptidia</taxon>
        <taxon>Sarcoptoidea</taxon>
        <taxon>Sarcoptidae</taxon>
        <taxon>Sarcoptinae</taxon>
        <taxon>Sarcoptes</taxon>
    </lineage>
</organism>
<dbReference type="Pfam" id="PF00928">
    <property type="entry name" value="Adap_comp_sub"/>
    <property type="match status" value="1"/>
</dbReference>
<gene>
    <name evidence="8" type="ORF">SSS_3330</name>
</gene>
<dbReference type="Gene3D" id="2.60.40.1170">
    <property type="entry name" value="Mu homology domain, subdomain B"/>
    <property type="match status" value="3"/>
</dbReference>
<accession>A0A834RA97</accession>
<feature type="domain" description="SHD" evidence="6">
    <location>
        <begin position="802"/>
        <end position="956"/>
    </location>
</feature>
<dbReference type="GO" id="GO:0005737">
    <property type="term" value="C:cytoplasm"/>
    <property type="evidence" value="ECO:0007669"/>
    <property type="project" value="UniProtKB-SubCell"/>
</dbReference>
<feature type="compositionally biased region" description="Acidic residues" evidence="5">
    <location>
        <begin position="693"/>
        <end position="705"/>
    </location>
</feature>
<dbReference type="OrthoDB" id="10063141at2759"/>
<feature type="region of interest" description="Disordered" evidence="5">
    <location>
        <begin position="246"/>
        <end position="296"/>
    </location>
</feature>
<dbReference type="FunFam" id="2.60.40.1170:FF:000022">
    <property type="entry name" value="AP-1 complex subunit mu"/>
    <property type="match status" value="1"/>
</dbReference>
<dbReference type="InterPro" id="IPR050431">
    <property type="entry name" value="Adaptor_comp_med_subunit"/>
</dbReference>
<feature type="compositionally biased region" description="Polar residues" evidence="5">
    <location>
        <begin position="14"/>
        <end position="29"/>
    </location>
</feature>
<dbReference type="SUPFAM" id="SSF49447">
    <property type="entry name" value="Second domain of Mu2 adaptin subunit (ap50) of ap2 adaptor"/>
    <property type="match status" value="1"/>
</dbReference>
<dbReference type="InterPro" id="IPR028565">
    <property type="entry name" value="MHD"/>
</dbReference>
<reference evidence="9" key="3">
    <citation type="submission" date="2022-06" db="UniProtKB">
        <authorList>
            <consortium name="EnsemblMetazoa"/>
        </authorList>
    </citation>
    <scope>IDENTIFICATION</scope>
</reference>
<evidence type="ECO:0000259" key="6">
    <source>
        <dbReference type="PROSITE" id="PS51070"/>
    </source>
</evidence>
<keyword evidence="10" id="KW-1185">Reference proteome</keyword>
<name>A0A834RA97_SARSC</name>
<comment type="subcellular location">
    <subcellularLocation>
        <location evidence="1">Cytoplasm</location>
    </subcellularLocation>
</comment>
<evidence type="ECO:0000256" key="2">
    <source>
        <dbReference type="ARBA" id="ARBA00005579"/>
    </source>
</evidence>
<evidence type="ECO:0000256" key="5">
    <source>
        <dbReference type="SAM" id="MobiDB-lite"/>
    </source>
</evidence>
<feature type="region of interest" description="Disordered" evidence="5">
    <location>
        <begin position="567"/>
        <end position="586"/>
    </location>
</feature>
<keyword evidence="3" id="KW-0963">Cytoplasm</keyword>
<dbReference type="InterPro" id="IPR036168">
    <property type="entry name" value="AP2_Mu_C_sf"/>
</dbReference>
<feature type="compositionally biased region" description="Acidic residues" evidence="5">
    <location>
        <begin position="631"/>
        <end position="644"/>
    </location>
</feature>
<keyword evidence="4" id="KW-0254">Endocytosis</keyword>
<sequence>MSNPFLADLEESYTPYTGSGAQTPLSTGRRTPLRRRSSTNPFEIFSPEDEIVPFRTADESGGVNANGGAKNLANAIADMSANFFESIAMKNTNDIAYNNDDDHKNRFDLPDTRDDDVFLDDNYQQSNASKSSDILNNVNNGHKIISTVQTIHTDGNGMIFDPFQTIHDDDVNLSSKRSSLEAMSSSQQQPNESTLDNNDDESISTSILNRFDHNENRTRRSSSQAKEYFHSSMNEIEMLASSNVVGNENDDQHQSFYSYGSSSKPENFLQSKHPTDIYSSDLSDLSESSSNLQGNEAFQSSALNTSKGNVDLAEESDFKPITTGEILLRRKSKIGKELTEDDDEPLVILKQLSKDESKPSISNQFDPFTTVYNDSPTLEDVDGGENVEPTVTLPDDEELQNHYPQETVFEDSNESNLDKLQFEEIVSAENVGDYVEEPSENIEGIVNDAFDEHDDLEQYEQSDDVEKKFKTSIDISEVQIDNIQSKELRDLIDNSNDDDYQLHSEGVQDDKHDMNPTNETITIDASDAIDVVGDDNFTHQAIKKSSDPFDTSAFDSEAFDAFQSRFEATNQKTNPSNTTDDPFASPYKTVKLSSIDDEKTFDTFEPFVPKQPENTPFKAAKKARKKKDSFEDSSFDDDDDDDDKENFRIIINENKTIDSDDNKASNLVLPLLPPPPKSPKRLPKNSNRLDERNDGEEEEPCEDELILTGYRKSKSAKKSNKSFIDEEFDRFFANSENRRGSEPTTTTTETPEPEWPSSFGDSTTSKQKANDSHSPASPQTPLYDMDTSQPLEDFPPPYLGEGWELMLRHPARKKLTANRYWKKIFVRFLPETCTFQLFNKKGDTQPFQELPLQASYSLSEMSPQQYDQYGKIFTIKIQYIFYRERVGVRPGQIAKVMQGQIQSMGDLARLGMPIEHAPQFSELMKLGTLDYNDIKELTTVVEEAMFRMVVHRDRALNYRTEEIQCWVQDECYVEQNKLGIVEKQLARVRIFFLAFLNGMPIIDVGINDLRRQGKEVVGRHDILPVVTEEWIRIEKSEFHSCVQDVLFETEQIIRLIPPDACQFEMMRFRIRPPKNRELPLQVNATMNITASKMELKCDILVPGCISRKHGQIPCENIVIRFQIPECWVYFFRVEKHFRYGAVHSTNRRSGKLKGFDRILGTAANPEPQLIEVTAGLAKYEHAYHSIVWRIPKLPKEGQGAYTQQMMLVRLPLSSFDRIPESFYDFVHVEFQMPSTTVSHTTLRSISVNCESPPGKYVRYVAKYEYKIGLNITYDEQKAEPEYLRSVALNNGSVKNLAQDEQHSSEEENNNNDDE</sequence>
<evidence type="ECO:0000313" key="9">
    <source>
        <dbReference type="EnsemblMetazoa" id="KAF7492725.1"/>
    </source>
</evidence>
<feature type="compositionally biased region" description="Polar residues" evidence="5">
    <location>
        <begin position="759"/>
        <end position="790"/>
    </location>
</feature>
<comment type="similarity">
    <text evidence="2">Belongs to the Stoned B family.</text>
</comment>
<dbReference type="EnsemblMetazoa" id="SSS_3330s_mrna">
    <property type="protein sequence ID" value="KAF7492725.1"/>
    <property type="gene ID" value="SSS_3330"/>
</dbReference>
<dbReference type="PANTHER" id="PTHR10529">
    <property type="entry name" value="AP COMPLEX SUBUNIT MU"/>
    <property type="match status" value="1"/>
</dbReference>
<evidence type="ECO:0000313" key="10">
    <source>
        <dbReference type="Proteomes" id="UP000070412"/>
    </source>
</evidence>
<evidence type="ECO:0000256" key="3">
    <source>
        <dbReference type="ARBA" id="ARBA00022490"/>
    </source>
</evidence>
<dbReference type="PROSITE" id="PS51072">
    <property type="entry name" value="MHD"/>
    <property type="match status" value="1"/>
</dbReference>
<dbReference type="Proteomes" id="UP000070412">
    <property type="component" value="Unassembled WGS sequence"/>
</dbReference>
<feature type="compositionally biased region" description="Polar residues" evidence="5">
    <location>
        <begin position="254"/>
        <end position="272"/>
    </location>
</feature>
<reference evidence="8" key="2">
    <citation type="submission" date="2020-01" db="EMBL/GenBank/DDBJ databases">
        <authorList>
            <person name="Korhonen P.K.K."/>
            <person name="Guangxu M.G."/>
            <person name="Wang T.W."/>
            <person name="Stroehlein A.J.S."/>
            <person name="Young N.D."/>
            <person name="Ang C.-S.A."/>
            <person name="Fernando D.W.F."/>
            <person name="Lu H.L."/>
            <person name="Taylor S.T."/>
            <person name="Ehtesham M.E.M."/>
            <person name="Najaraj S.H.N."/>
            <person name="Harsha G.H.G."/>
            <person name="Madugundu A.M."/>
            <person name="Renuse S.R."/>
            <person name="Holt D.H."/>
            <person name="Pandey A.P."/>
            <person name="Papenfuss A.P."/>
            <person name="Gasser R.B.G."/>
            <person name="Fischer K.F."/>
        </authorList>
    </citation>
    <scope>NUCLEOTIDE SEQUENCE</scope>
    <source>
        <strain evidence="8">SSS_KF_BRIS2020</strain>
    </source>
</reference>
<feature type="region of interest" description="Disordered" evidence="5">
    <location>
        <begin position="10"/>
        <end position="41"/>
    </location>
</feature>
<feature type="region of interest" description="Disordered" evidence="5">
    <location>
        <begin position="175"/>
        <end position="227"/>
    </location>
</feature>
<dbReference type="PROSITE" id="PS51070">
    <property type="entry name" value="SHD"/>
    <property type="match status" value="1"/>
</dbReference>
<feature type="compositionally biased region" description="Polar residues" evidence="5">
    <location>
        <begin position="175"/>
        <end position="196"/>
    </location>
</feature>
<feature type="region of interest" description="Disordered" evidence="5">
    <location>
        <begin position="1293"/>
        <end position="1314"/>
    </location>
</feature>
<feature type="region of interest" description="Disordered" evidence="5">
    <location>
        <begin position="603"/>
        <end position="719"/>
    </location>
</feature>
<protein>
    <submittedName>
        <fullName evidence="8">Protein stoned-B</fullName>
    </submittedName>
</protein>
<feature type="domain" description="MHD" evidence="7">
    <location>
        <begin position="960"/>
        <end position="1274"/>
    </location>
</feature>
<reference evidence="10" key="1">
    <citation type="journal article" date="2020" name="PLoS Negl. Trop. Dis.">
        <title>High-quality nuclear genome for Sarcoptes scabiei-A critical resource for a neglected parasite.</title>
        <authorList>
            <person name="Korhonen P.K."/>
            <person name="Gasser R.B."/>
            <person name="Ma G."/>
            <person name="Wang T."/>
            <person name="Stroehlein A.J."/>
            <person name="Young N.D."/>
            <person name="Ang C.S."/>
            <person name="Fernando D.D."/>
            <person name="Lu H.C."/>
            <person name="Taylor S."/>
            <person name="Reynolds S.L."/>
            <person name="Mofiz E."/>
            <person name="Najaraj S.H."/>
            <person name="Gowda H."/>
            <person name="Madugundu A."/>
            <person name="Renuse S."/>
            <person name="Holt D."/>
            <person name="Pandey A."/>
            <person name="Papenfuss A.T."/>
            <person name="Fischer K."/>
        </authorList>
    </citation>
    <scope>NUCLEOTIDE SEQUENCE [LARGE SCALE GENOMIC DNA]</scope>
</reference>
<feature type="region of interest" description="Disordered" evidence="5">
    <location>
        <begin position="734"/>
        <end position="794"/>
    </location>
</feature>
<evidence type="ECO:0000256" key="1">
    <source>
        <dbReference type="ARBA" id="ARBA00004496"/>
    </source>
</evidence>
<evidence type="ECO:0000259" key="7">
    <source>
        <dbReference type="PROSITE" id="PS51072"/>
    </source>
</evidence>
<dbReference type="EMBL" id="WVUK01000056">
    <property type="protein sequence ID" value="KAF7492725.1"/>
    <property type="molecule type" value="Genomic_DNA"/>
</dbReference>
<dbReference type="GO" id="GO:0006897">
    <property type="term" value="P:endocytosis"/>
    <property type="evidence" value="ECO:0007669"/>
    <property type="project" value="UniProtKB-KW"/>
</dbReference>
<feature type="compositionally biased region" description="Low complexity" evidence="5">
    <location>
        <begin position="279"/>
        <end position="290"/>
    </location>
</feature>